<sequence length="341" mass="39841">GLKYLTFLRITDDMIPYARQRVMAAPFWWQPCPERIALHRRQITELFLALILAGVSDEVRMNLRKSSFDAWQCSDAHMLAYIRQMFIDLDLVANFHIDEQILRNFLIKVYYNYNFVPFHNFRHCFSVTQMMYTLIWTLDLRSQLDHVDIFTLMTTAICHDLDHPGYNNNFQQATETNLYKRHKESPLEHHHVEVAMEILNDESCGIDQFLPPERRQPFRDLMTKIILATDLVKSKDILNAVNAITELDLTNDEHKHALMTALIEVSDISNEARDLHISERWLDCLLQEFFTQHEVETADGLSPTPFMDKDKVTKPSAQIGFIIGMLLPILGAVKRFFPSIQ</sequence>
<feature type="binding site" evidence="5">
    <location>
        <position position="160"/>
    </location>
    <ligand>
        <name>Zn(2+)</name>
        <dbReference type="ChEBI" id="CHEBI:29105"/>
        <label>2</label>
    </ligand>
</feature>
<dbReference type="CDD" id="cd00077">
    <property type="entry name" value="HDc"/>
    <property type="match status" value="1"/>
</dbReference>
<evidence type="ECO:0000259" key="6">
    <source>
        <dbReference type="PROSITE" id="PS51845"/>
    </source>
</evidence>
<accession>A0A8S3Z707</accession>
<evidence type="ECO:0000313" key="8">
    <source>
        <dbReference type="Proteomes" id="UP000678393"/>
    </source>
</evidence>
<dbReference type="Proteomes" id="UP000678393">
    <property type="component" value="Unassembled WGS sequence"/>
</dbReference>
<dbReference type="InterPro" id="IPR023088">
    <property type="entry name" value="PDEase"/>
</dbReference>
<evidence type="ECO:0000256" key="1">
    <source>
        <dbReference type="ARBA" id="ARBA00022723"/>
    </source>
</evidence>
<dbReference type="PROSITE" id="PS51845">
    <property type="entry name" value="PDEASE_I_2"/>
    <property type="match status" value="1"/>
</dbReference>
<dbReference type="SUPFAM" id="SSF109604">
    <property type="entry name" value="HD-domain/PDEase-like"/>
    <property type="match status" value="1"/>
</dbReference>
<proteinExistence type="predicted"/>
<dbReference type="InterPro" id="IPR002073">
    <property type="entry name" value="PDEase_catalytic_dom"/>
</dbReference>
<feature type="binding site" evidence="5">
    <location>
        <position position="160"/>
    </location>
    <ligand>
        <name>Zn(2+)</name>
        <dbReference type="ChEBI" id="CHEBI:29105"/>
        <label>1</label>
    </ligand>
</feature>
<dbReference type="InterPro" id="IPR023174">
    <property type="entry name" value="PDEase_CS"/>
</dbReference>
<dbReference type="PRINTS" id="PR00387">
    <property type="entry name" value="PDIESTERASE1"/>
</dbReference>
<dbReference type="Gene3D" id="1.10.1300.10">
    <property type="entry name" value="3'5'-cyclic nucleotide phosphodiesterase, catalytic domain"/>
    <property type="match status" value="1"/>
</dbReference>
<keyword evidence="8" id="KW-1185">Reference proteome</keyword>
<evidence type="ECO:0000313" key="7">
    <source>
        <dbReference type="EMBL" id="CAG5123988.1"/>
    </source>
</evidence>
<keyword evidence="1 5" id="KW-0479">Metal-binding</keyword>
<evidence type="ECO:0000256" key="2">
    <source>
        <dbReference type="ARBA" id="ARBA00022801"/>
    </source>
</evidence>
<reference evidence="7" key="1">
    <citation type="submission" date="2021-04" db="EMBL/GenBank/DDBJ databases">
        <authorList>
            <consortium name="Molecular Ecology Group"/>
        </authorList>
    </citation>
    <scope>NUCLEOTIDE SEQUENCE</scope>
</reference>
<dbReference type="AlphaFoldDB" id="A0A8S3Z707"/>
<feature type="binding site" evidence="4">
    <location>
        <begin position="119"/>
        <end position="123"/>
    </location>
    <ligand>
        <name>AMP</name>
        <dbReference type="ChEBI" id="CHEBI:456215"/>
    </ligand>
</feature>
<dbReference type="Pfam" id="PF00233">
    <property type="entry name" value="PDEase_I"/>
    <property type="match status" value="1"/>
</dbReference>
<dbReference type="GO" id="GO:0046872">
    <property type="term" value="F:metal ion binding"/>
    <property type="evidence" value="ECO:0007669"/>
    <property type="project" value="UniProtKB-KW"/>
</dbReference>
<dbReference type="EMBL" id="CAJHNH020001669">
    <property type="protein sequence ID" value="CAG5123988.1"/>
    <property type="molecule type" value="Genomic_DNA"/>
</dbReference>
<dbReference type="PANTHER" id="PTHR11347">
    <property type="entry name" value="CYCLIC NUCLEOTIDE PHOSPHODIESTERASE"/>
    <property type="match status" value="1"/>
</dbReference>
<dbReference type="SMART" id="SM00471">
    <property type="entry name" value="HDc"/>
    <property type="match status" value="1"/>
</dbReference>
<name>A0A8S3Z707_9EUPU</name>
<protein>
    <recommendedName>
        <fullName evidence="6">PDEase domain-containing protein</fullName>
    </recommendedName>
</protein>
<comment type="caution">
    <text evidence="7">The sequence shown here is derived from an EMBL/GenBank/DDBJ whole genome shotgun (WGS) entry which is preliminary data.</text>
</comment>
<organism evidence="7 8">
    <name type="scientific">Candidula unifasciata</name>
    <dbReference type="NCBI Taxonomy" id="100452"/>
    <lineage>
        <taxon>Eukaryota</taxon>
        <taxon>Metazoa</taxon>
        <taxon>Spiralia</taxon>
        <taxon>Lophotrochozoa</taxon>
        <taxon>Mollusca</taxon>
        <taxon>Gastropoda</taxon>
        <taxon>Heterobranchia</taxon>
        <taxon>Euthyneura</taxon>
        <taxon>Panpulmonata</taxon>
        <taxon>Eupulmonata</taxon>
        <taxon>Stylommatophora</taxon>
        <taxon>Helicina</taxon>
        <taxon>Helicoidea</taxon>
        <taxon>Geomitridae</taxon>
        <taxon>Candidula</taxon>
    </lineage>
</organism>
<feature type="binding site" evidence="4">
    <location>
        <position position="318"/>
    </location>
    <ligand>
        <name>AMP</name>
        <dbReference type="ChEBI" id="CHEBI:456215"/>
    </ligand>
</feature>
<dbReference type="InterPro" id="IPR036971">
    <property type="entry name" value="PDEase_catalytic_dom_sf"/>
</dbReference>
<keyword evidence="2" id="KW-0378">Hydrolase</keyword>
<evidence type="ECO:0000256" key="4">
    <source>
        <dbReference type="PIRSR" id="PIRSR623088-2"/>
    </source>
</evidence>
<evidence type="ECO:0000256" key="5">
    <source>
        <dbReference type="PIRSR" id="PIRSR623088-3"/>
    </source>
</evidence>
<feature type="binding site" evidence="5">
    <location>
        <position position="159"/>
    </location>
    <ligand>
        <name>Zn(2+)</name>
        <dbReference type="ChEBI" id="CHEBI:29105"/>
        <label>1</label>
    </ligand>
</feature>
<feature type="binding site" evidence="4">
    <location>
        <position position="267"/>
    </location>
    <ligand>
        <name>AMP</name>
        <dbReference type="ChEBI" id="CHEBI:456215"/>
    </ligand>
</feature>
<feature type="domain" description="PDEase" evidence="6">
    <location>
        <begin position="40"/>
        <end position="341"/>
    </location>
</feature>
<dbReference type="InterPro" id="IPR003607">
    <property type="entry name" value="HD/PDEase_dom"/>
</dbReference>
<dbReference type="OrthoDB" id="546632at2759"/>
<feature type="binding site" evidence="5">
    <location>
        <position position="123"/>
    </location>
    <ligand>
        <name>Zn(2+)</name>
        <dbReference type="ChEBI" id="CHEBI:29105"/>
        <label>1</label>
    </ligand>
</feature>
<dbReference type="GO" id="GO:0004114">
    <property type="term" value="F:3',5'-cyclic-nucleotide phosphodiesterase activity"/>
    <property type="evidence" value="ECO:0007669"/>
    <property type="project" value="InterPro"/>
</dbReference>
<dbReference type="PROSITE" id="PS00126">
    <property type="entry name" value="PDEASE_I_1"/>
    <property type="match status" value="1"/>
</dbReference>
<feature type="active site" description="Proton donor" evidence="3">
    <location>
        <position position="119"/>
    </location>
</feature>
<evidence type="ECO:0000256" key="3">
    <source>
        <dbReference type="PIRSR" id="PIRSR623088-1"/>
    </source>
</evidence>
<feature type="non-terminal residue" evidence="7">
    <location>
        <position position="1"/>
    </location>
</feature>
<gene>
    <name evidence="7" type="ORF">CUNI_LOCUS9546</name>
</gene>
<dbReference type="GO" id="GO:0007165">
    <property type="term" value="P:signal transduction"/>
    <property type="evidence" value="ECO:0007669"/>
    <property type="project" value="InterPro"/>
</dbReference>
<feature type="binding site" evidence="5">
    <location>
        <position position="267"/>
    </location>
    <ligand>
        <name>Zn(2+)</name>
        <dbReference type="ChEBI" id="CHEBI:29105"/>
        <label>1</label>
    </ligand>
</feature>
<feature type="binding site" evidence="4">
    <location>
        <position position="160"/>
    </location>
    <ligand>
        <name>AMP</name>
        <dbReference type="ChEBI" id="CHEBI:456215"/>
    </ligand>
</feature>
<feature type="non-terminal residue" evidence="7">
    <location>
        <position position="341"/>
    </location>
</feature>